<dbReference type="PANTHER" id="PTHR11740:SF0">
    <property type="entry name" value="CASEIN KINASE II SUBUNIT BETA"/>
    <property type="match status" value="1"/>
</dbReference>
<evidence type="ECO:0000313" key="4">
    <source>
        <dbReference type="Proteomes" id="UP000054495"/>
    </source>
</evidence>
<dbReference type="InterPro" id="IPR035991">
    <property type="entry name" value="Casein_kinase_II_beta-like"/>
</dbReference>
<keyword evidence="3" id="KW-0418">Kinase</keyword>
<dbReference type="SMART" id="SM01085">
    <property type="entry name" value="CK_II_beta"/>
    <property type="match status" value="1"/>
</dbReference>
<dbReference type="PANTHER" id="PTHR11740">
    <property type="entry name" value="CASEIN KINASE II SUBUNIT BETA"/>
    <property type="match status" value="1"/>
</dbReference>
<sequence>MSLQIDEDYIGDNFNLTGLSDFVPKFREALDKILDLEPGNVLPLFPILTLNIEMNCPDESLDDSDGEDEEVERLAEKLYGLIHARFILTNRGLSMMLQKWQDGDFGTCPRVYCYDHPLLPMGTADVPGRDT</sequence>
<accession>A0A0D6M0M9</accession>
<dbReference type="Gene3D" id="2.20.25.20">
    <property type="match status" value="1"/>
</dbReference>
<keyword evidence="3" id="KW-0808">Transferase</keyword>
<dbReference type="InterPro" id="IPR016149">
    <property type="entry name" value="Casein_kin_II_reg-sub_N"/>
</dbReference>
<proteinExistence type="inferred from homology"/>
<dbReference type="GO" id="GO:0005956">
    <property type="term" value="C:protein kinase CK2 complex"/>
    <property type="evidence" value="ECO:0007669"/>
    <property type="project" value="UniProtKB-UniRule"/>
</dbReference>
<comment type="subunit">
    <text evidence="2">Tetramer of two alpha and two beta subunits.</text>
</comment>
<evidence type="ECO:0000256" key="1">
    <source>
        <dbReference type="ARBA" id="ARBA00006941"/>
    </source>
</evidence>
<gene>
    <name evidence="3" type="ORF">ANCCEY_03857</name>
</gene>
<dbReference type="AlphaFoldDB" id="A0A0D6M0M9"/>
<protein>
    <recommendedName>
        <fullName evidence="2">Casein kinase II subunit beta</fullName>
        <shortName evidence="2">CK II beta</shortName>
    </recommendedName>
</protein>
<dbReference type="InterPro" id="IPR000704">
    <property type="entry name" value="Casein_kinase_II_reg-sub"/>
</dbReference>
<reference evidence="3 4" key="1">
    <citation type="submission" date="2013-05" db="EMBL/GenBank/DDBJ databases">
        <title>Draft genome of the parasitic nematode Anyclostoma ceylanicum.</title>
        <authorList>
            <person name="Mitreva M."/>
        </authorList>
    </citation>
    <scope>NUCLEOTIDE SEQUENCE [LARGE SCALE GENOMIC DNA]</scope>
</reference>
<keyword evidence="4" id="KW-1185">Reference proteome</keyword>
<dbReference type="GO" id="GO:0016301">
    <property type="term" value="F:kinase activity"/>
    <property type="evidence" value="ECO:0007669"/>
    <property type="project" value="UniProtKB-KW"/>
</dbReference>
<dbReference type="PRINTS" id="PR00472">
    <property type="entry name" value="CASNKINASEII"/>
</dbReference>
<dbReference type="GO" id="GO:0005737">
    <property type="term" value="C:cytoplasm"/>
    <property type="evidence" value="ECO:0007669"/>
    <property type="project" value="TreeGrafter"/>
</dbReference>
<evidence type="ECO:0000313" key="3">
    <source>
        <dbReference type="EMBL" id="EPB77023.1"/>
    </source>
</evidence>
<dbReference type="SUPFAM" id="SSF57798">
    <property type="entry name" value="Casein kinase II beta subunit"/>
    <property type="match status" value="1"/>
</dbReference>
<feature type="non-terminal residue" evidence="3">
    <location>
        <position position="131"/>
    </location>
</feature>
<dbReference type="Proteomes" id="UP000054495">
    <property type="component" value="Unassembled WGS sequence"/>
</dbReference>
<name>A0A0D6M0M9_9BILA</name>
<organism evidence="3 4">
    <name type="scientific">Ancylostoma ceylanicum</name>
    <dbReference type="NCBI Taxonomy" id="53326"/>
    <lineage>
        <taxon>Eukaryota</taxon>
        <taxon>Metazoa</taxon>
        <taxon>Ecdysozoa</taxon>
        <taxon>Nematoda</taxon>
        <taxon>Chromadorea</taxon>
        <taxon>Rhabditida</taxon>
        <taxon>Rhabditina</taxon>
        <taxon>Rhabditomorpha</taxon>
        <taxon>Strongyloidea</taxon>
        <taxon>Ancylostomatidae</taxon>
        <taxon>Ancylostomatinae</taxon>
        <taxon>Ancylostoma</taxon>
    </lineage>
</organism>
<comment type="similarity">
    <text evidence="1 2">Belongs to the casein kinase 2 subunit beta family.</text>
</comment>
<dbReference type="Pfam" id="PF01214">
    <property type="entry name" value="CK_II_beta"/>
    <property type="match status" value="1"/>
</dbReference>
<dbReference type="GO" id="GO:0019887">
    <property type="term" value="F:protein kinase regulator activity"/>
    <property type="evidence" value="ECO:0007669"/>
    <property type="project" value="InterPro"/>
</dbReference>
<dbReference type="EMBL" id="KE124847">
    <property type="protein sequence ID" value="EPB77023.1"/>
    <property type="molecule type" value="Genomic_DNA"/>
</dbReference>
<dbReference type="Gene3D" id="1.10.1820.10">
    <property type="entry name" value="protein kinase ck2 holoenzyme, chain C, domain 1"/>
    <property type="match status" value="1"/>
</dbReference>
<evidence type="ECO:0000256" key="2">
    <source>
        <dbReference type="RuleBase" id="RU361268"/>
    </source>
</evidence>